<dbReference type="AlphaFoldDB" id="A0A813GN21"/>
<dbReference type="InterPro" id="IPR013783">
    <property type="entry name" value="Ig-like_fold"/>
</dbReference>
<feature type="transmembrane region" description="Helical" evidence="1">
    <location>
        <begin position="313"/>
        <end position="331"/>
    </location>
</feature>
<proteinExistence type="predicted"/>
<comment type="caution">
    <text evidence="2">The sequence shown here is derived from an EMBL/GenBank/DDBJ whole genome shotgun (WGS) entry which is preliminary data.</text>
</comment>
<protein>
    <submittedName>
        <fullName evidence="2">Uncharacterized protein</fullName>
    </submittedName>
</protein>
<feature type="transmembrane region" description="Helical" evidence="1">
    <location>
        <begin position="199"/>
        <end position="219"/>
    </location>
</feature>
<accession>A0A813GN21</accession>
<feature type="transmembrane region" description="Helical" evidence="1">
    <location>
        <begin position="24"/>
        <end position="42"/>
    </location>
</feature>
<evidence type="ECO:0000313" key="2">
    <source>
        <dbReference type="EMBL" id="CAE8628519.1"/>
    </source>
</evidence>
<keyword evidence="1" id="KW-0812">Transmembrane</keyword>
<feature type="non-terminal residue" evidence="2">
    <location>
        <position position="1"/>
    </location>
</feature>
<keyword evidence="1" id="KW-0472">Membrane</keyword>
<name>A0A813GN21_POLGL</name>
<feature type="non-terminal residue" evidence="2">
    <location>
        <position position="613"/>
    </location>
</feature>
<organism evidence="2 3">
    <name type="scientific">Polarella glacialis</name>
    <name type="common">Dinoflagellate</name>
    <dbReference type="NCBI Taxonomy" id="89957"/>
    <lineage>
        <taxon>Eukaryota</taxon>
        <taxon>Sar</taxon>
        <taxon>Alveolata</taxon>
        <taxon>Dinophyceae</taxon>
        <taxon>Suessiales</taxon>
        <taxon>Suessiaceae</taxon>
        <taxon>Polarella</taxon>
    </lineage>
</organism>
<reference evidence="2" key="1">
    <citation type="submission" date="2021-02" db="EMBL/GenBank/DDBJ databases">
        <authorList>
            <person name="Dougan E. K."/>
            <person name="Rhodes N."/>
            <person name="Thang M."/>
            <person name="Chan C."/>
        </authorList>
    </citation>
    <scope>NUCLEOTIDE SEQUENCE</scope>
</reference>
<keyword evidence="1" id="KW-1133">Transmembrane helix</keyword>
<sequence length="613" mass="66461">QLRASSLTQPRAGAAAGSQENRGILFSALALSAPVMVAASVSRSHRRSARTRAAPLTIVAATAAGGVEVATGPQLEVPEELNDIGLAGVDIDTPHWSVKPMEAPKEAVAVGKLDWANLHSLACVASGVLFLGELVRFVMGIPPSDAEVYFGAVVYAIIYSSRFEGIKMLPSHFRVTFYATTGWTVYYIAHMLAATNPVIFFPLVYPAGVVFLASTVYFYKHWLERMYRHFVEDRFRPYYVPGLMGLMYFHGLDTVDLFNQWIDPQYWEHVPLRLPDQAWTIQDVRLTGLFMSSMALFMITLHNKKVLTGGQNTLLTALAFNAVAIGHWAPATPPHGILHYMTWAMEHGTFNATFSGIDAPGPAMSVLCAWLGEVLNCTVSEPEHATACEHFKPSQRKLQFHPSPLFCIHDDMRKYWRPLITKVLADMRKAGGSLNDSGSDVSLLKQMRVISGILQQGVTLDEATYLVTARNAAGEVQTELVFSVAETPPTSLSYPSATSELVTGEAVSWEPELQGGGALAWSVRPDLPKGLELMASSGTISGIPFEAVESGLYEVAASNAGGKAVSSLRLQVKLAPPGAPVYRVPAEGLVVEVSEHLELKPEATSSGTLFSVS</sequence>
<dbReference type="Gene3D" id="2.60.40.10">
    <property type="entry name" value="Immunoglobulins"/>
    <property type="match status" value="1"/>
</dbReference>
<feature type="transmembrane region" description="Helical" evidence="1">
    <location>
        <begin position="175"/>
        <end position="193"/>
    </location>
</feature>
<dbReference type="EMBL" id="CAJNNW010000529">
    <property type="protein sequence ID" value="CAE8628519.1"/>
    <property type="molecule type" value="Genomic_DNA"/>
</dbReference>
<evidence type="ECO:0000256" key="1">
    <source>
        <dbReference type="SAM" id="Phobius"/>
    </source>
</evidence>
<dbReference type="Pfam" id="PF05345">
    <property type="entry name" value="He_PIG"/>
    <property type="match status" value="1"/>
</dbReference>
<dbReference type="Proteomes" id="UP000626109">
    <property type="component" value="Unassembled WGS sequence"/>
</dbReference>
<gene>
    <name evidence="2" type="ORF">PGLA2088_LOCUS750</name>
</gene>
<evidence type="ECO:0000313" key="3">
    <source>
        <dbReference type="Proteomes" id="UP000626109"/>
    </source>
</evidence>